<dbReference type="VEuPathDB" id="FungiDB:RhiirA1_457222"/>
<reference evidence="2 3" key="3">
    <citation type="submission" date="2017-10" db="EMBL/GenBank/DDBJ databases">
        <title>Extensive intraspecific genome diversity in a model arbuscular mycorrhizal fungus.</title>
        <authorList>
            <person name="Chen E.C.H."/>
            <person name="Morin E."/>
            <person name="Baudet D."/>
            <person name="Noel J."/>
            <person name="Ndikumana S."/>
            <person name="Charron P."/>
            <person name="St-Onge C."/>
            <person name="Giorgi J."/>
            <person name="Grigoriev I.V."/>
            <person name="Roux C."/>
            <person name="Martin F.M."/>
            <person name="Corradi N."/>
        </authorList>
    </citation>
    <scope>NUCLEOTIDE SEQUENCE [LARGE SCALE GENOMIC DNA]</scope>
    <source>
        <strain evidence="2 3">A1</strain>
    </source>
</reference>
<protein>
    <submittedName>
        <fullName evidence="1">Uncharacterized protein</fullName>
    </submittedName>
</protein>
<accession>A0A2N0PC86</accession>
<organism evidence="1 4">
    <name type="scientific">Rhizophagus irregularis</name>
    <dbReference type="NCBI Taxonomy" id="588596"/>
    <lineage>
        <taxon>Eukaryota</taxon>
        <taxon>Fungi</taxon>
        <taxon>Fungi incertae sedis</taxon>
        <taxon>Mucoromycota</taxon>
        <taxon>Glomeromycotina</taxon>
        <taxon>Glomeromycetes</taxon>
        <taxon>Glomerales</taxon>
        <taxon>Glomeraceae</taxon>
        <taxon>Rhizophagus</taxon>
    </lineage>
</organism>
<dbReference type="EMBL" id="LLXJ01001010">
    <property type="protein sequence ID" value="PKC04433.1"/>
    <property type="molecule type" value="Genomic_DNA"/>
</dbReference>
<evidence type="ECO:0000313" key="1">
    <source>
        <dbReference type="EMBL" id="PKC04433.1"/>
    </source>
</evidence>
<comment type="caution">
    <text evidence="1">The sequence shown here is derived from an EMBL/GenBank/DDBJ whole genome shotgun (WGS) entry which is preliminary data.</text>
</comment>
<dbReference type="Proteomes" id="UP000232688">
    <property type="component" value="Unassembled WGS sequence"/>
</dbReference>
<reference evidence="1 4" key="1">
    <citation type="submission" date="2016-04" db="EMBL/GenBank/DDBJ databases">
        <title>Genome analyses suggest a sexual origin of heterokaryosis in a supposedly ancient asexual fungus.</title>
        <authorList>
            <person name="Ropars J."/>
            <person name="Sedzielewska K."/>
            <person name="Noel J."/>
            <person name="Charron P."/>
            <person name="Farinelli L."/>
            <person name="Marton T."/>
            <person name="Kruger M."/>
            <person name="Pelin A."/>
            <person name="Brachmann A."/>
            <person name="Corradi N."/>
        </authorList>
    </citation>
    <scope>NUCLEOTIDE SEQUENCE [LARGE SCALE GENOMIC DNA]</scope>
    <source>
        <strain evidence="1 4">A5</strain>
    </source>
</reference>
<sequence>MKRNKKQNKKVIKAKKLKNCSMKKYSEKENINIAESKKLNHKGLLKIKDFTKLKSIILKNLELNELEISGCSQLAPKVDTLNYSTGFTSLEISGCSQLNEIDLSKLRT</sequence>
<name>A0A2N0PC86_9GLOM</name>
<evidence type="ECO:0000313" key="4">
    <source>
        <dbReference type="Proteomes" id="UP000232722"/>
    </source>
</evidence>
<gene>
    <name evidence="2" type="ORF">RhiirA1_457222</name>
    <name evidence="1" type="ORF">RhiirA5_422263</name>
</gene>
<reference evidence="2 3" key="4">
    <citation type="submission" date="2017-10" db="EMBL/GenBank/DDBJ databases">
        <title>Genome analyses suggest a sexual origin of heterokaryosis in a supposedly ancient asexual fungus.</title>
        <authorList>
            <person name="Corradi N."/>
            <person name="Sedzielewska K."/>
            <person name="Noel J."/>
            <person name="Charron P."/>
            <person name="Farinelli L."/>
            <person name="Marton T."/>
            <person name="Kruger M."/>
            <person name="Pelin A."/>
            <person name="Brachmann A."/>
            <person name="Corradi N."/>
        </authorList>
    </citation>
    <scope>NUCLEOTIDE SEQUENCE [LARGE SCALE GENOMIC DNA]</scope>
    <source>
        <strain evidence="2 3">A1</strain>
    </source>
</reference>
<reference evidence="1 4" key="2">
    <citation type="submission" date="2017-09" db="EMBL/GenBank/DDBJ databases">
        <title>Extensive intraspecific genome diversity in a model arbuscular mycorrhizal fungus.</title>
        <authorList>
            <person name="Chen E.C."/>
            <person name="Morin E."/>
            <person name="Beaudet D."/>
            <person name="Noel J."/>
            <person name="Ndikumana S."/>
            <person name="Charron P."/>
            <person name="St-Onge C."/>
            <person name="Giorgi J."/>
            <person name="Grigoriev I.V."/>
            <person name="Roux C."/>
            <person name="Martin F.M."/>
            <person name="Corradi N."/>
        </authorList>
    </citation>
    <scope>NUCLEOTIDE SEQUENCE [LARGE SCALE GENOMIC DNA]</scope>
    <source>
        <strain evidence="1 4">A5</strain>
    </source>
</reference>
<dbReference type="AlphaFoldDB" id="A0A2N0PC86"/>
<proteinExistence type="predicted"/>
<dbReference type="EMBL" id="LLXH01000332">
    <property type="protein sequence ID" value="PKC68436.1"/>
    <property type="molecule type" value="Genomic_DNA"/>
</dbReference>
<evidence type="ECO:0000313" key="2">
    <source>
        <dbReference type="EMBL" id="PKC68436.1"/>
    </source>
</evidence>
<dbReference type="Proteomes" id="UP000232722">
    <property type="component" value="Unassembled WGS sequence"/>
</dbReference>
<evidence type="ECO:0000313" key="3">
    <source>
        <dbReference type="Proteomes" id="UP000232688"/>
    </source>
</evidence>